<dbReference type="GO" id="GO:0005634">
    <property type="term" value="C:nucleus"/>
    <property type="evidence" value="ECO:0007669"/>
    <property type="project" value="TreeGrafter"/>
</dbReference>
<dbReference type="InterPro" id="IPR000286">
    <property type="entry name" value="HDACs"/>
</dbReference>
<evidence type="ECO:0000256" key="1">
    <source>
        <dbReference type="SAM" id="MobiDB-lite"/>
    </source>
</evidence>
<evidence type="ECO:0000259" key="2">
    <source>
        <dbReference type="Pfam" id="PF00850"/>
    </source>
</evidence>
<keyword evidence="4" id="KW-1185">Reference proteome</keyword>
<dbReference type="InterPro" id="IPR053244">
    <property type="entry name" value="HDAC_HD_type_1"/>
</dbReference>
<feature type="compositionally biased region" description="Basic and acidic residues" evidence="1">
    <location>
        <begin position="548"/>
        <end position="587"/>
    </location>
</feature>
<name>A0A0C2XLS3_SERVB</name>
<sequence length="642" mass="71355">MAEHSKTTILIQDECYKHRYIRTKDVSLIVERPERLRALKVGFAAAIARLEELKGTTGSNQTEGILETQGPVDAADELTKALDNLNIAPKQQHVNITDVCEVSRLPITLQYLSSDPAVRMIHAANADGEGYDNMEHLDRLAKWARESEENIRVKGSEIPEGFSQGDLYMCKQSYSAICGAVETMRTAVDKVMTAGEEPANVFAAIRPPGHHCGEDTPSGFCFVNNVAIAAAHAHLQHGVKRVIIFDIDLHHGNGTQAIAWGINAETHRKRLEWEAKMAMEEFNERTENPRGLQIFYASLHDILSFPCEDGDANLVRDASVSLSGAHGQFIENMHLQPYATHDQFWNDLYPHYCKLFDKASDFLKLGSQDTNVPIFISCGFDASELEYESMSRHGRKVPVGFYYRFAKDAREFSRKHANGKIVSVLEGGYSDRTLIAGGLAHLVGLIEEGEGTVAGPNDWWDDKSLDMLEKATKKRKGKQSIGTVSEGWVERAVEILAAIDPPRSTKPSPPPQTARKLPSAQDGPVSTLILRERKKAKTPPPRPSSSARSHDTTLDVPRSEASTRDAIGRRKSPRKSDIVMHPTRDPLEVAPVEEEEKPPAVASLVRSASHDSSTRIPWHEWQQSNPDRKLPRLILKVREPGT</sequence>
<dbReference type="HOGENOM" id="CLU_013370_2_1_1"/>
<dbReference type="GO" id="GO:0010468">
    <property type="term" value="P:regulation of gene expression"/>
    <property type="evidence" value="ECO:0007669"/>
    <property type="project" value="UniProtKB-ARBA"/>
</dbReference>
<reference evidence="4" key="2">
    <citation type="submission" date="2015-01" db="EMBL/GenBank/DDBJ databases">
        <title>Evolutionary Origins and Diversification of the Mycorrhizal Mutualists.</title>
        <authorList>
            <consortium name="DOE Joint Genome Institute"/>
            <consortium name="Mycorrhizal Genomics Consortium"/>
            <person name="Kohler A."/>
            <person name="Kuo A."/>
            <person name="Nagy L.G."/>
            <person name="Floudas D."/>
            <person name="Copeland A."/>
            <person name="Barry K.W."/>
            <person name="Cichocki N."/>
            <person name="Veneault-Fourrey C."/>
            <person name="LaButti K."/>
            <person name="Lindquist E.A."/>
            <person name="Lipzen A."/>
            <person name="Lundell T."/>
            <person name="Morin E."/>
            <person name="Murat C."/>
            <person name="Riley R."/>
            <person name="Ohm R."/>
            <person name="Sun H."/>
            <person name="Tunlid A."/>
            <person name="Henrissat B."/>
            <person name="Grigoriev I.V."/>
            <person name="Hibbett D.S."/>
            <person name="Martin F."/>
        </authorList>
    </citation>
    <scope>NUCLEOTIDE SEQUENCE [LARGE SCALE GENOMIC DNA]</scope>
    <source>
        <strain evidence="4">MAFF 305830</strain>
    </source>
</reference>
<dbReference type="AlphaFoldDB" id="A0A0C2XLS3"/>
<proteinExistence type="predicted"/>
<feature type="compositionally biased region" description="Polar residues" evidence="1">
    <location>
        <begin position="614"/>
        <end position="624"/>
    </location>
</feature>
<dbReference type="InterPro" id="IPR023696">
    <property type="entry name" value="Ureohydrolase_dom_sf"/>
</dbReference>
<feature type="region of interest" description="Disordered" evidence="1">
    <location>
        <begin position="499"/>
        <end position="624"/>
    </location>
</feature>
<evidence type="ECO:0000313" key="4">
    <source>
        <dbReference type="Proteomes" id="UP000054097"/>
    </source>
</evidence>
<evidence type="ECO:0000313" key="3">
    <source>
        <dbReference type="EMBL" id="KIM29957.1"/>
    </source>
</evidence>
<dbReference type="Gene3D" id="3.40.800.20">
    <property type="entry name" value="Histone deacetylase domain"/>
    <property type="match status" value="1"/>
</dbReference>
<dbReference type="InterPro" id="IPR037138">
    <property type="entry name" value="His_deacetylse_dom_sf"/>
</dbReference>
<dbReference type="SUPFAM" id="SSF52768">
    <property type="entry name" value="Arginase/deacetylase"/>
    <property type="match status" value="1"/>
</dbReference>
<dbReference type="PRINTS" id="PR01270">
    <property type="entry name" value="HDASUPER"/>
</dbReference>
<feature type="domain" description="Histone deacetylase" evidence="2">
    <location>
        <begin position="131"/>
        <end position="435"/>
    </location>
</feature>
<dbReference type="GO" id="GO:0004407">
    <property type="term" value="F:histone deacetylase activity"/>
    <property type="evidence" value="ECO:0007669"/>
    <property type="project" value="TreeGrafter"/>
</dbReference>
<dbReference type="EMBL" id="KN824286">
    <property type="protein sequence ID" value="KIM29957.1"/>
    <property type="molecule type" value="Genomic_DNA"/>
</dbReference>
<dbReference type="InterPro" id="IPR023801">
    <property type="entry name" value="His_deacetylse_dom"/>
</dbReference>
<dbReference type="CDD" id="cd09998">
    <property type="entry name" value="HDAC_Hos3"/>
    <property type="match status" value="1"/>
</dbReference>
<gene>
    <name evidence="3" type="ORF">M408DRAFT_67082</name>
</gene>
<reference evidence="3 4" key="1">
    <citation type="submission" date="2014-04" db="EMBL/GenBank/DDBJ databases">
        <authorList>
            <consortium name="DOE Joint Genome Institute"/>
            <person name="Kuo A."/>
            <person name="Zuccaro A."/>
            <person name="Kohler A."/>
            <person name="Nagy L.G."/>
            <person name="Floudas D."/>
            <person name="Copeland A."/>
            <person name="Barry K.W."/>
            <person name="Cichocki N."/>
            <person name="Veneault-Fourrey C."/>
            <person name="LaButti K."/>
            <person name="Lindquist E.A."/>
            <person name="Lipzen A."/>
            <person name="Lundell T."/>
            <person name="Morin E."/>
            <person name="Murat C."/>
            <person name="Sun H."/>
            <person name="Tunlid A."/>
            <person name="Henrissat B."/>
            <person name="Grigoriev I.V."/>
            <person name="Hibbett D.S."/>
            <person name="Martin F."/>
            <person name="Nordberg H.P."/>
            <person name="Cantor M.N."/>
            <person name="Hua S.X."/>
        </authorList>
    </citation>
    <scope>NUCLEOTIDE SEQUENCE [LARGE SCALE GENOMIC DNA]</scope>
    <source>
        <strain evidence="3 4">MAFF 305830</strain>
    </source>
</reference>
<dbReference type="PANTHER" id="PTHR47558:SF1">
    <property type="entry name" value="HISTONE DEACETYLASE HOS3"/>
    <property type="match status" value="1"/>
</dbReference>
<dbReference type="PANTHER" id="PTHR47558">
    <property type="entry name" value="HISTONE DEACETYLASE HOS3"/>
    <property type="match status" value="1"/>
</dbReference>
<protein>
    <recommendedName>
        <fullName evidence="2">Histone deacetylase domain-containing protein</fullName>
    </recommendedName>
</protein>
<dbReference type="STRING" id="933852.A0A0C2XLS3"/>
<accession>A0A0C2XLS3</accession>
<organism evidence="3 4">
    <name type="scientific">Serendipita vermifera MAFF 305830</name>
    <dbReference type="NCBI Taxonomy" id="933852"/>
    <lineage>
        <taxon>Eukaryota</taxon>
        <taxon>Fungi</taxon>
        <taxon>Dikarya</taxon>
        <taxon>Basidiomycota</taxon>
        <taxon>Agaricomycotina</taxon>
        <taxon>Agaricomycetes</taxon>
        <taxon>Sebacinales</taxon>
        <taxon>Serendipitaceae</taxon>
        <taxon>Serendipita</taxon>
    </lineage>
</organism>
<dbReference type="Proteomes" id="UP000054097">
    <property type="component" value="Unassembled WGS sequence"/>
</dbReference>
<dbReference type="OrthoDB" id="5232919at2759"/>
<dbReference type="Pfam" id="PF00850">
    <property type="entry name" value="Hist_deacetyl"/>
    <property type="match status" value="1"/>
</dbReference>